<dbReference type="SMART" id="SM00388">
    <property type="entry name" value="HisKA"/>
    <property type="match status" value="1"/>
</dbReference>
<dbReference type="InterPro" id="IPR005467">
    <property type="entry name" value="His_kinase_dom"/>
</dbReference>
<dbReference type="GO" id="GO:0000155">
    <property type="term" value="F:phosphorelay sensor kinase activity"/>
    <property type="evidence" value="ECO:0007669"/>
    <property type="project" value="InterPro"/>
</dbReference>
<dbReference type="PROSITE" id="PS50109">
    <property type="entry name" value="HIS_KIN"/>
    <property type="match status" value="1"/>
</dbReference>
<gene>
    <name evidence="10" type="ORF">AKJ09_03887</name>
</gene>
<dbReference type="RefSeq" id="WP_146648393.1">
    <property type="nucleotide sequence ID" value="NZ_CP012333.1"/>
</dbReference>
<dbReference type="EC" id="2.7.13.3" evidence="3"/>
<dbReference type="EMBL" id="CP012333">
    <property type="protein sequence ID" value="AKU97223.1"/>
    <property type="molecule type" value="Genomic_DNA"/>
</dbReference>
<protein>
    <recommendedName>
        <fullName evidence="3">histidine kinase</fullName>
        <ecNumber evidence="3">2.7.13.3</ecNumber>
    </recommendedName>
</protein>
<dbReference type="KEGG" id="llu:AKJ09_03887"/>
<dbReference type="OrthoDB" id="9781147at2"/>
<dbReference type="InterPro" id="IPR036097">
    <property type="entry name" value="HisK_dim/P_sf"/>
</dbReference>
<evidence type="ECO:0000256" key="2">
    <source>
        <dbReference type="ARBA" id="ARBA00004370"/>
    </source>
</evidence>
<dbReference type="Pfam" id="PF00512">
    <property type="entry name" value="HisKA"/>
    <property type="match status" value="1"/>
</dbReference>
<evidence type="ECO:0000259" key="9">
    <source>
        <dbReference type="PROSITE" id="PS50885"/>
    </source>
</evidence>
<feature type="domain" description="HAMP" evidence="9">
    <location>
        <begin position="197"/>
        <end position="249"/>
    </location>
</feature>
<dbReference type="InterPro" id="IPR036890">
    <property type="entry name" value="HATPase_C_sf"/>
</dbReference>
<evidence type="ECO:0000259" key="8">
    <source>
        <dbReference type="PROSITE" id="PS50109"/>
    </source>
</evidence>
<feature type="transmembrane region" description="Helical" evidence="7">
    <location>
        <begin position="176"/>
        <end position="195"/>
    </location>
</feature>
<accession>A0A0K1PUL8</accession>
<evidence type="ECO:0000256" key="1">
    <source>
        <dbReference type="ARBA" id="ARBA00000085"/>
    </source>
</evidence>
<keyword evidence="4" id="KW-0597">Phosphoprotein</keyword>
<proteinExistence type="predicted"/>
<keyword evidence="7" id="KW-1133">Transmembrane helix</keyword>
<dbReference type="SUPFAM" id="SSF47384">
    <property type="entry name" value="Homodimeric domain of signal transducing histidine kinase"/>
    <property type="match status" value="1"/>
</dbReference>
<keyword evidence="7" id="KW-0472">Membrane</keyword>
<dbReference type="CDD" id="cd00082">
    <property type="entry name" value="HisKA"/>
    <property type="match status" value="1"/>
</dbReference>
<comment type="subcellular location">
    <subcellularLocation>
        <location evidence="2">Membrane</location>
    </subcellularLocation>
</comment>
<keyword evidence="5" id="KW-0808">Transferase</keyword>
<dbReference type="Pfam" id="PF00672">
    <property type="entry name" value="HAMP"/>
    <property type="match status" value="1"/>
</dbReference>
<dbReference type="PANTHER" id="PTHR43065">
    <property type="entry name" value="SENSOR HISTIDINE KINASE"/>
    <property type="match status" value="1"/>
</dbReference>
<evidence type="ECO:0000313" key="10">
    <source>
        <dbReference type="EMBL" id="AKU97223.1"/>
    </source>
</evidence>
<dbReference type="InterPro" id="IPR003660">
    <property type="entry name" value="HAMP_dom"/>
</dbReference>
<name>A0A0K1PUL8_9BACT</name>
<evidence type="ECO:0000256" key="6">
    <source>
        <dbReference type="ARBA" id="ARBA00022777"/>
    </source>
</evidence>
<dbReference type="AlphaFoldDB" id="A0A0K1PUL8"/>
<dbReference type="InterPro" id="IPR003594">
    <property type="entry name" value="HATPase_dom"/>
</dbReference>
<dbReference type="InterPro" id="IPR003661">
    <property type="entry name" value="HisK_dim/P_dom"/>
</dbReference>
<dbReference type="Gene3D" id="1.10.287.130">
    <property type="match status" value="1"/>
</dbReference>
<dbReference type="SMART" id="SM00304">
    <property type="entry name" value="HAMP"/>
    <property type="match status" value="1"/>
</dbReference>
<dbReference type="CDD" id="cd06225">
    <property type="entry name" value="HAMP"/>
    <property type="match status" value="1"/>
</dbReference>
<sequence>MIIEGGIAKAEGETKARRMGPGLRVQILLALAGVILVAYVPLFFAIAQVARATSLSYREESARALGRAVAAHTSDMVRTDPTGVSRMLTSHVGDGGALAIAVYDGDGHVSASAGEGPELEALHAPPPPYGEATTRTRTRSGGRALDVVLPAGDGAVLVRVRTEEDAARTAGLVRGIALYMGVFALALLVFAYIALTRAIVKPIEQLARAADKVASGARSFALPPSAAREIGELGASVRSMATRLRAEEQAMRAKVEELTATTRSLGETREQLAGSERMASVGRLAAGVAHEIGNPIAAIMGMHDLLDAIEISGDDRADFLRRMRKETERIHVVVRDLLDYARPEDGPTSGPGATADVSEIVNDALGLVRPQKEWRGVEIRVDVDSSLRAPVSPQRLTQVFLNLLLNAGAALAERRDDKVVSVRAKEKEGKLRIDVEDNGPGVPEELRTRIFDPFVTTKDVGAGTGLGLAVCRGIIEGANGRIYVDPSFTSGARFVIELPLPRTAPLRP</sequence>
<dbReference type="InterPro" id="IPR004358">
    <property type="entry name" value="Sig_transdc_His_kin-like_C"/>
</dbReference>
<dbReference type="GO" id="GO:0016020">
    <property type="term" value="C:membrane"/>
    <property type="evidence" value="ECO:0007669"/>
    <property type="project" value="UniProtKB-SubCell"/>
</dbReference>
<keyword evidence="11" id="KW-1185">Reference proteome</keyword>
<evidence type="ECO:0000256" key="7">
    <source>
        <dbReference type="SAM" id="Phobius"/>
    </source>
</evidence>
<dbReference type="PATRIC" id="fig|1391654.3.peg.3946"/>
<dbReference type="SUPFAM" id="SSF55874">
    <property type="entry name" value="ATPase domain of HSP90 chaperone/DNA topoisomerase II/histidine kinase"/>
    <property type="match status" value="1"/>
</dbReference>
<evidence type="ECO:0000256" key="4">
    <source>
        <dbReference type="ARBA" id="ARBA00022553"/>
    </source>
</evidence>
<dbReference type="Pfam" id="PF02518">
    <property type="entry name" value="HATPase_c"/>
    <property type="match status" value="1"/>
</dbReference>
<evidence type="ECO:0000256" key="5">
    <source>
        <dbReference type="ARBA" id="ARBA00022679"/>
    </source>
</evidence>
<dbReference type="Gene3D" id="3.30.565.10">
    <property type="entry name" value="Histidine kinase-like ATPase, C-terminal domain"/>
    <property type="match status" value="1"/>
</dbReference>
<dbReference type="PRINTS" id="PR00344">
    <property type="entry name" value="BCTRLSENSOR"/>
</dbReference>
<dbReference type="Proteomes" id="UP000064967">
    <property type="component" value="Chromosome"/>
</dbReference>
<evidence type="ECO:0000256" key="3">
    <source>
        <dbReference type="ARBA" id="ARBA00012438"/>
    </source>
</evidence>
<dbReference type="STRING" id="1391654.AKJ09_03887"/>
<feature type="transmembrane region" description="Helical" evidence="7">
    <location>
        <begin position="27"/>
        <end position="50"/>
    </location>
</feature>
<feature type="domain" description="Histidine kinase" evidence="8">
    <location>
        <begin position="287"/>
        <end position="502"/>
    </location>
</feature>
<reference evidence="10 11" key="1">
    <citation type="submission" date="2015-08" db="EMBL/GenBank/DDBJ databases">
        <authorList>
            <person name="Babu N.S."/>
            <person name="Beckwith C.J."/>
            <person name="Beseler K.G."/>
            <person name="Brison A."/>
            <person name="Carone J.V."/>
            <person name="Caskin T.P."/>
            <person name="Diamond M."/>
            <person name="Durham M.E."/>
            <person name="Foxe J.M."/>
            <person name="Go M."/>
            <person name="Henderson B.A."/>
            <person name="Jones I.B."/>
            <person name="McGettigan J.A."/>
            <person name="Micheletti S.J."/>
            <person name="Nasrallah M.E."/>
            <person name="Ortiz D."/>
            <person name="Piller C.R."/>
            <person name="Privatt S.R."/>
            <person name="Schneider S.L."/>
            <person name="Sharp S."/>
            <person name="Smith T.C."/>
            <person name="Stanton J.D."/>
            <person name="Ullery H.E."/>
            <person name="Wilson R.J."/>
            <person name="Serrano M.G."/>
            <person name="Buck G."/>
            <person name="Lee V."/>
            <person name="Wang Y."/>
            <person name="Carvalho R."/>
            <person name="Voegtly L."/>
            <person name="Shi R."/>
            <person name="Duckworth R."/>
            <person name="Johnson A."/>
            <person name="Loviza R."/>
            <person name="Walstead R."/>
            <person name="Shah Z."/>
            <person name="Kiflezghi M."/>
            <person name="Wade K."/>
            <person name="Ball S.L."/>
            <person name="Bradley K.W."/>
            <person name="Asai D.J."/>
            <person name="Bowman C.A."/>
            <person name="Russell D.A."/>
            <person name="Pope W.H."/>
            <person name="Jacobs-Sera D."/>
            <person name="Hendrix R.W."/>
            <person name="Hatfull G.F."/>
        </authorList>
    </citation>
    <scope>NUCLEOTIDE SEQUENCE [LARGE SCALE GENOMIC DNA]</scope>
    <source>
        <strain evidence="10 11">DSM 27648</strain>
    </source>
</reference>
<organism evidence="10 11">
    <name type="scientific">Labilithrix luteola</name>
    <dbReference type="NCBI Taxonomy" id="1391654"/>
    <lineage>
        <taxon>Bacteria</taxon>
        <taxon>Pseudomonadati</taxon>
        <taxon>Myxococcota</taxon>
        <taxon>Polyangia</taxon>
        <taxon>Polyangiales</taxon>
        <taxon>Labilitrichaceae</taxon>
        <taxon>Labilithrix</taxon>
    </lineage>
</organism>
<evidence type="ECO:0000313" key="11">
    <source>
        <dbReference type="Proteomes" id="UP000064967"/>
    </source>
</evidence>
<dbReference type="Gene3D" id="6.10.340.10">
    <property type="match status" value="1"/>
</dbReference>
<dbReference type="SUPFAM" id="SSF158472">
    <property type="entry name" value="HAMP domain-like"/>
    <property type="match status" value="1"/>
</dbReference>
<dbReference type="PANTHER" id="PTHR43065:SF42">
    <property type="entry name" value="TWO-COMPONENT SENSOR PPRA"/>
    <property type="match status" value="1"/>
</dbReference>
<dbReference type="PROSITE" id="PS50885">
    <property type="entry name" value="HAMP"/>
    <property type="match status" value="1"/>
</dbReference>
<keyword evidence="7" id="KW-0812">Transmembrane</keyword>
<keyword evidence="6 10" id="KW-0418">Kinase</keyword>
<comment type="catalytic activity">
    <reaction evidence="1">
        <text>ATP + protein L-histidine = ADP + protein N-phospho-L-histidine.</text>
        <dbReference type="EC" id="2.7.13.3"/>
    </reaction>
</comment>
<dbReference type="SMART" id="SM00387">
    <property type="entry name" value="HATPase_c"/>
    <property type="match status" value="1"/>
</dbReference>